<comment type="caution">
    <text evidence="8">The sequence shown here is derived from an EMBL/GenBank/DDBJ whole genome shotgun (WGS) entry which is preliminary data.</text>
</comment>
<gene>
    <name evidence="8" type="ORF">VB774_00955</name>
</gene>
<dbReference type="SUPFAM" id="SSF56112">
    <property type="entry name" value="Protein kinase-like (PK-like)"/>
    <property type="match status" value="1"/>
</dbReference>
<keyword evidence="2" id="KW-0547">Nucleotide-binding</keyword>
<dbReference type="InterPro" id="IPR000719">
    <property type="entry name" value="Prot_kinase_dom"/>
</dbReference>
<feature type="compositionally biased region" description="Low complexity" evidence="5">
    <location>
        <begin position="201"/>
        <end position="216"/>
    </location>
</feature>
<keyword evidence="6" id="KW-0812">Transmembrane</keyword>
<keyword evidence="6" id="KW-1133">Transmembrane helix</keyword>
<feature type="region of interest" description="Disordered" evidence="5">
    <location>
        <begin position="420"/>
        <end position="480"/>
    </location>
</feature>
<accession>A0ABU5TD45</accession>
<feature type="domain" description="Protein kinase" evidence="7">
    <location>
        <begin position="1"/>
        <end position="161"/>
    </location>
</feature>
<dbReference type="Proteomes" id="UP001301388">
    <property type="component" value="Unassembled WGS sequence"/>
</dbReference>
<dbReference type="RefSeq" id="WP_323259110.1">
    <property type="nucleotide sequence ID" value="NZ_JAYGIE010000002.1"/>
</dbReference>
<keyword evidence="4" id="KW-0067">ATP-binding</keyword>
<evidence type="ECO:0000256" key="3">
    <source>
        <dbReference type="ARBA" id="ARBA00022777"/>
    </source>
</evidence>
<keyword evidence="9" id="KW-1185">Reference proteome</keyword>
<feature type="transmembrane region" description="Helical" evidence="6">
    <location>
        <begin position="251"/>
        <end position="273"/>
    </location>
</feature>
<keyword evidence="1" id="KW-0808">Transferase</keyword>
<reference evidence="8 9" key="1">
    <citation type="submission" date="2023-12" db="EMBL/GenBank/DDBJ databases">
        <title>Baltic Sea Cyanobacteria.</title>
        <authorList>
            <person name="Delbaje E."/>
            <person name="Fewer D.P."/>
            <person name="Shishido T.K."/>
        </authorList>
    </citation>
    <scope>NUCLEOTIDE SEQUENCE [LARGE SCALE GENOMIC DNA]</scope>
    <source>
        <strain evidence="8 9">UHCC 0370</strain>
    </source>
</reference>
<evidence type="ECO:0000313" key="8">
    <source>
        <dbReference type="EMBL" id="MEA5476177.1"/>
    </source>
</evidence>
<sequence>MQTQYSTYRTLLAPVSGHGLSEAEAQDILRQILPQLSELHARNQAHGSISLDTVAYDYDHMQIILLDANGRNHQIYLAPETLQTQQATPTADIYAISVVIIVLLTGFPPEALKTSNNTWNWQELCSVSDKFKQILNSALSSEPAFRYNDAGQMLQSLQPVINPSESTITSLGNSVNPSLLSPLLSNLTSQPSSPTTPLPTEPNSLGALKSGKNSSNKTKKLKVNFSNTQIYRKVKAANHQSKPNIKDLTRFLLIMLLGGGVTVSGAVGAYFYMQSRTANNGNKNIEFANSINQSMDQAIARIDEERKSDDIDKLIALAKNEYETKGNLSESKRILQAIPLNSPMRSKADQLLAQWELALKKNNSLTQKVDESTKDVKWLASFNSAKGISPTAYWQLRGKEFLEEAKQKITNPLIPSSQSVVIPPPKVEPPEPYISPPEPYISPLETYTPLPETYTPPPEAYTPPVERVTSPLPPAPRVAR</sequence>
<protein>
    <recommendedName>
        <fullName evidence="7">Protein kinase domain-containing protein</fullName>
    </recommendedName>
</protein>
<dbReference type="Gene3D" id="1.10.510.10">
    <property type="entry name" value="Transferase(Phosphotransferase) domain 1"/>
    <property type="match status" value="1"/>
</dbReference>
<proteinExistence type="predicted"/>
<evidence type="ECO:0000313" key="9">
    <source>
        <dbReference type="Proteomes" id="UP001301388"/>
    </source>
</evidence>
<dbReference type="InterPro" id="IPR011009">
    <property type="entry name" value="Kinase-like_dom_sf"/>
</dbReference>
<keyword evidence="3" id="KW-0418">Kinase</keyword>
<evidence type="ECO:0000256" key="5">
    <source>
        <dbReference type="SAM" id="MobiDB-lite"/>
    </source>
</evidence>
<evidence type="ECO:0000256" key="2">
    <source>
        <dbReference type="ARBA" id="ARBA00022741"/>
    </source>
</evidence>
<dbReference type="PROSITE" id="PS50011">
    <property type="entry name" value="PROTEIN_KINASE_DOM"/>
    <property type="match status" value="1"/>
</dbReference>
<evidence type="ECO:0000256" key="6">
    <source>
        <dbReference type="SAM" id="Phobius"/>
    </source>
</evidence>
<dbReference type="InterPro" id="IPR050205">
    <property type="entry name" value="CDPK_Ser/Thr_kinases"/>
</dbReference>
<feature type="compositionally biased region" description="Pro residues" evidence="5">
    <location>
        <begin position="422"/>
        <end position="440"/>
    </location>
</feature>
<keyword evidence="6" id="KW-0472">Membrane</keyword>
<organism evidence="8 9">
    <name type="scientific">Pseudanabaena galeata UHCC 0370</name>
    <dbReference type="NCBI Taxonomy" id="3110310"/>
    <lineage>
        <taxon>Bacteria</taxon>
        <taxon>Bacillati</taxon>
        <taxon>Cyanobacteriota</taxon>
        <taxon>Cyanophyceae</taxon>
        <taxon>Pseudanabaenales</taxon>
        <taxon>Pseudanabaenaceae</taxon>
        <taxon>Pseudanabaena</taxon>
    </lineage>
</organism>
<dbReference type="EMBL" id="JAYGIE010000002">
    <property type="protein sequence ID" value="MEA5476177.1"/>
    <property type="molecule type" value="Genomic_DNA"/>
</dbReference>
<dbReference type="PANTHER" id="PTHR24349">
    <property type="entry name" value="SERINE/THREONINE-PROTEIN KINASE"/>
    <property type="match status" value="1"/>
</dbReference>
<feature type="region of interest" description="Disordered" evidence="5">
    <location>
        <begin position="186"/>
        <end position="219"/>
    </location>
</feature>
<feature type="compositionally biased region" description="Pro residues" evidence="5">
    <location>
        <begin position="471"/>
        <end position="480"/>
    </location>
</feature>
<feature type="compositionally biased region" description="Low complexity" evidence="5">
    <location>
        <begin position="441"/>
        <end position="453"/>
    </location>
</feature>
<evidence type="ECO:0000259" key="7">
    <source>
        <dbReference type="PROSITE" id="PS50011"/>
    </source>
</evidence>
<evidence type="ECO:0000256" key="1">
    <source>
        <dbReference type="ARBA" id="ARBA00022679"/>
    </source>
</evidence>
<name>A0ABU5TD45_9CYAN</name>
<evidence type="ECO:0000256" key="4">
    <source>
        <dbReference type="ARBA" id="ARBA00022840"/>
    </source>
</evidence>